<proteinExistence type="predicted"/>
<dbReference type="Proteomes" id="UP000251714">
    <property type="component" value="Unassembled WGS sequence"/>
</dbReference>
<evidence type="ECO:0000313" key="2">
    <source>
        <dbReference type="Proteomes" id="UP000251714"/>
    </source>
</evidence>
<comment type="caution">
    <text evidence="1">The sequence shown here is derived from an EMBL/GenBank/DDBJ whole genome shotgun (WGS) entry which is preliminary data.</text>
</comment>
<accession>A0A365NMD9</accession>
<sequence>MTKFGRVTTEVSSHHVYWQCNKGSKGCGETNDMALKLCKQCNKLRCAGDDALAASPEGGKTFEIGYLDHVDENGEEHWCYQNPDAKKQSQII</sequence>
<evidence type="ECO:0000313" key="1">
    <source>
        <dbReference type="EMBL" id="RBA21980.1"/>
    </source>
</evidence>
<dbReference type="EMBL" id="PKMI01000001">
    <property type="protein sequence ID" value="RBA21980.1"/>
    <property type="molecule type" value="Genomic_DNA"/>
</dbReference>
<evidence type="ECO:0008006" key="3">
    <source>
        <dbReference type="Google" id="ProtNLM"/>
    </source>
</evidence>
<protein>
    <recommendedName>
        <fullName evidence="3">RanBP2-type domain-containing protein</fullName>
    </recommendedName>
</protein>
<organism evidence="1 2">
    <name type="scientific">Gibberella intermedia</name>
    <name type="common">Bulb rot disease fungus</name>
    <name type="synonym">Fusarium proliferatum</name>
    <dbReference type="NCBI Taxonomy" id="948311"/>
    <lineage>
        <taxon>Eukaryota</taxon>
        <taxon>Fungi</taxon>
        <taxon>Dikarya</taxon>
        <taxon>Ascomycota</taxon>
        <taxon>Pezizomycotina</taxon>
        <taxon>Sordariomycetes</taxon>
        <taxon>Hypocreomycetidae</taxon>
        <taxon>Hypocreales</taxon>
        <taxon>Nectriaceae</taxon>
        <taxon>Fusarium</taxon>
        <taxon>Fusarium fujikuroi species complex</taxon>
    </lineage>
</organism>
<name>A0A365NMD9_GIBIN</name>
<reference evidence="1 2" key="1">
    <citation type="submission" date="2017-12" db="EMBL/GenBank/DDBJ databases">
        <title>Genome sequence of the mycotoxigenic crop pathogen Fusarium proliferatum, strain ITEM 2341 from Date Palm.</title>
        <authorList>
            <person name="Almiman B.F."/>
            <person name="Shittu T.A."/>
            <person name="Muthumeenakshi S."/>
            <person name="Baroncelli R."/>
            <person name="Sreenivasaprasada S."/>
        </authorList>
    </citation>
    <scope>NUCLEOTIDE SEQUENCE [LARGE SCALE GENOMIC DNA]</scope>
    <source>
        <strain evidence="1 2">ITEM 2341</strain>
    </source>
</reference>
<dbReference type="AlphaFoldDB" id="A0A365NMD9"/>
<gene>
    <name evidence="1" type="ORF">FPRO05_00327</name>
</gene>